<organism evidence="2 5">
    <name type="scientific">Bifidobacterium pseudolongum subsp. globosum</name>
    <dbReference type="NCBI Taxonomy" id="1690"/>
    <lineage>
        <taxon>Bacteria</taxon>
        <taxon>Bacillati</taxon>
        <taxon>Actinomycetota</taxon>
        <taxon>Actinomycetes</taxon>
        <taxon>Bifidobacteriales</taxon>
        <taxon>Bifidobacteriaceae</taxon>
        <taxon>Bifidobacterium</taxon>
    </lineage>
</organism>
<dbReference type="Proteomes" id="UP000233762">
    <property type="component" value="Unassembled WGS sequence"/>
</dbReference>
<dbReference type="PANTHER" id="PTHR40266:SF2">
    <property type="entry name" value="TOXIN HIGB-1"/>
    <property type="match status" value="1"/>
</dbReference>
<protein>
    <submittedName>
        <fullName evidence="2">Toxin</fullName>
    </submittedName>
</protein>
<dbReference type="Gene3D" id="3.30.2310.20">
    <property type="entry name" value="RelE-like"/>
    <property type="match status" value="1"/>
</dbReference>
<sequence length="95" mass="11209">MRVRDKELNDYLYGGRYPTGYPAGLEKALKRKLQMLKAAATINDLRIPPSNHLELLKGKLAGYYSIRVNAQYRLIFHWSQQQQEAYDVHFDDYHH</sequence>
<evidence type="ECO:0000313" key="2">
    <source>
        <dbReference type="EMBL" id="PKV05118.1"/>
    </source>
</evidence>
<accession>A0A2N3R6Y9</accession>
<dbReference type="Proteomes" id="UP000233730">
    <property type="component" value="Unassembled WGS sequence"/>
</dbReference>
<evidence type="ECO:0000313" key="6">
    <source>
        <dbReference type="Proteomes" id="UP000292568"/>
    </source>
</evidence>
<dbReference type="EMBL" id="PCGZ01000007">
    <property type="protein sequence ID" value="PKU90137.1"/>
    <property type="molecule type" value="Genomic_DNA"/>
</dbReference>
<dbReference type="EMBL" id="RYUH01000004">
    <property type="protein sequence ID" value="RYQ12201.1"/>
    <property type="molecule type" value="Genomic_DNA"/>
</dbReference>
<evidence type="ECO:0000313" key="3">
    <source>
        <dbReference type="EMBL" id="RYQ12201.1"/>
    </source>
</evidence>
<reference evidence="4 5" key="1">
    <citation type="submission" date="2017-10" db="EMBL/GenBank/DDBJ databases">
        <title>Bifidobacterium genomics.</title>
        <authorList>
            <person name="Lugli G.A."/>
            <person name="Milani C."/>
            <person name="Mancabelli L."/>
        </authorList>
    </citation>
    <scope>NUCLEOTIDE SEQUENCE [LARGE SCALE GENOMIC DNA]</scope>
    <source>
        <strain evidence="2 5">1520B</strain>
        <strain evidence="1 4">1524B</strain>
    </source>
</reference>
<reference evidence="3 6" key="2">
    <citation type="submission" date="2018-12" db="EMBL/GenBank/DDBJ databases">
        <title>Unveiling genomic diversity among members of the Bifidobacterium pseudolongum species, a widely distributed gut commensal of the animal kingdom.</title>
        <authorList>
            <person name="Lugli G.A."/>
            <person name="Duranti S."/>
            <person name="Albert K."/>
            <person name="Mancabelli L."/>
            <person name="Napoli S."/>
            <person name="Viappiani A."/>
            <person name="Anzalone R."/>
            <person name="Longhi G."/>
            <person name="Milani C."/>
            <person name="Turroni F."/>
            <person name="Alessandri G."/>
            <person name="Sela D.A."/>
            <person name="Van Sinderen D."/>
            <person name="Ventura M."/>
        </authorList>
    </citation>
    <scope>NUCLEOTIDE SEQUENCE [LARGE SCALE GENOMIC DNA]</scope>
    <source>
        <strain evidence="3 6">2093B</strain>
    </source>
</reference>
<proteinExistence type="predicted"/>
<evidence type="ECO:0000313" key="4">
    <source>
        <dbReference type="Proteomes" id="UP000233730"/>
    </source>
</evidence>
<dbReference type="AlphaFoldDB" id="A0A2N3R6Y9"/>
<dbReference type="InterPro" id="IPR007711">
    <property type="entry name" value="HigB-1"/>
</dbReference>
<dbReference type="SUPFAM" id="SSF143011">
    <property type="entry name" value="RelE-like"/>
    <property type="match status" value="1"/>
</dbReference>
<dbReference type="PANTHER" id="PTHR40266">
    <property type="entry name" value="TOXIN HIGB-1"/>
    <property type="match status" value="1"/>
</dbReference>
<evidence type="ECO:0000313" key="5">
    <source>
        <dbReference type="Proteomes" id="UP000233762"/>
    </source>
</evidence>
<name>A0A2N3R6Y9_9BIFI</name>
<evidence type="ECO:0000313" key="1">
    <source>
        <dbReference type="EMBL" id="PKU90137.1"/>
    </source>
</evidence>
<dbReference type="EMBL" id="PCHH01000001">
    <property type="protein sequence ID" value="PKV05118.1"/>
    <property type="molecule type" value="Genomic_DNA"/>
</dbReference>
<dbReference type="RefSeq" id="WP_101398313.1">
    <property type="nucleotide sequence ID" value="NZ_PCGZ01000007.1"/>
</dbReference>
<gene>
    <name evidence="1" type="ORF">CQR46_1140</name>
    <name evidence="2" type="ORF">CQR50_0372</name>
    <name evidence="3" type="ORF">PG2093B_0307</name>
</gene>
<dbReference type="Pfam" id="PF05015">
    <property type="entry name" value="HigB-like_toxin"/>
    <property type="match status" value="1"/>
</dbReference>
<dbReference type="Proteomes" id="UP000292568">
    <property type="component" value="Unassembled WGS sequence"/>
</dbReference>
<comment type="caution">
    <text evidence="2">The sequence shown here is derived from an EMBL/GenBank/DDBJ whole genome shotgun (WGS) entry which is preliminary data.</text>
</comment>
<dbReference type="InterPro" id="IPR035093">
    <property type="entry name" value="RelE/ParE_toxin_dom_sf"/>
</dbReference>